<dbReference type="InterPro" id="IPR018536">
    <property type="entry name" value="CpcS/CpeS"/>
</dbReference>
<dbReference type="EC" id="4.-.-.-" evidence="3"/>
<dbReference type="Gene3D" id="2.40.128.20">
    <property type="match status" value="1"/>
</dbReference>
<keyword evidence="2 3" id="KW-0456">Lyase</keyword>
<evidence type="ECO:0000256" key="1">
    <source>
        <dbReference type="ARBA" id="ARBA00010681"/>
    </source>
</evidence>
<dbReference type="GO" id="GO:0016829">
    <property type="term" value="F:lyase activity"/>
    <property type="evidence" value="ECO:0007669"/>
    <property type="project" value="UniProtKB-KW"/>
</dbReference>
<dbReference type="HAMAP" id="MF_01459">
    <property type="entry name" value="Chrphore_lyase_CpxS"/>
    <property type="match status" value="1"/>
</dbReference>
<evidence type="ECO:0000256" key="2">
    <source>
        <dbReference type="ARBA" id="ARBA00023239"/>
    </source>
</evidence>
<comment type="function">
    <text evidence="3">Covalently attaches a chromophore to Cys residue(s) of phycobiliproteins.</text>
</comment>
<dbReference type="EMBL" id="JADEWC010000001">
    <property type="protein sequence ID" value="MBE9221222.1"/>
    <property type="molecule type" value="Genomic_DNA"/>
</dbReference>
<dbReference type="RefSeq" id="WP_193799462.1">
    <property type="nucleotide sequence ID" value="NZ_JADEWC010000001.1"/>
</dbReference>
<reference evidence="4 5" key="1">
    <citation type="submission" date="2020-10" db="EMBL/GenBank/DDBJ databases">
        <authorList>
            <person name="Castelo-Branco R."/>
            <person name="Eusebio N."/>
            <person name="Adriana R."/>
            <person name="Vieira A."/>
            <person name="Brugerolle De Fraissinette N."/>
            <person name="Rezende De Castro R."/>
            <person name="Schneider M.P."/>
            <person name="Vasconcelos V."/>
            <person name="Leao P.N."/>
        </authorList>
    </citation>
    <scope>NUCLEOTIDE SEQUENCE [LARGE SCALE GENOMIC DNA]</scope>
    <source>
        <strain evidence="4 5">LEGE 03274</strain>
    </source>
</reference>
<dbReference type="Proteomes" id="UP000654604">
    <property type="component" value="Unassembled WGS sequence"/>
</dbReference>
<name>A0ABR9V024_9CHRO</name>
<gene>
    <name evidence="3" type="primary">cpcS</name>
    <name evidence="4" type="ORF">IQ215_00785</name>
</gene>
<accession>A0ABR9V024</accession>
<proteinExistence type="inferred from homology"/>
<evidence type="ECO:0000313" key="5">
    <source>
        <dbReference type="Proteomes" id="UP000654604"/>
    </source>
</evidence>
<evidence type="ECO:0000256" key="3">
    <source>
        <dbReference type="HAMAP-Rule" id="MF_01459"/>
    </source>
</evidence>
<keyword evidence="5" id="KW-1185">Reference proteome</keyword>
<dbReference type="InterPro" id="IPR012674">
    <property type="entry name" value="Calycin"/>
</dbReference>
<dbReference type="Pfam" id="PF09367">
    <property type="entry name" value="CpeS"/>
    <property type="match status" value="1"/>
</dbReference>
<dbReference type="CDD" id="cd16339">
    <property type="entry name" value="CpcS"/>
    <property type="match status" value="1"/>
</dbReference>
<organism evidence="4 5">
    <name type="scientific">Cyanobacterium stanieri LEGE 03274</name>
    <dbReference type="NCBI Taxonomy" id="1828756"/>
    <lineage>
        <taxon>Bacteria</taxon>
        <taxon>Bacillati</taxon>
        <taxon>Cyanobacteriota</taxon>
        <taxon>Cyanophyceae</taxon>
        <taxon>Oscillatoriophycideae</taxon>
        <taxon>Chroococcales</taxon>
        <taxon>Geminocystaceae</taxon>
        <taxon>Cyanobacterium</taxon>
    </lineage>
</organism>
<evidence type="ECO:0000313" key="4">
    <source>
        <dbReference type="EMBL" id="MBE9221222.1"/>
    </source>
</evidence>
<comment type="caution">
    <text evidence="4">The sequence shown here is derived from an EMBL/GenBank/DDBJ whole genome shotgun (WGS) entry which is preliminary data.</text>
</comment>
<sequence>MDINTFIEKTAGSWFSQRTTYNINKEAVDNSKANLDINLLDKDSNQAKVICQENNLKTEDNMTIITSEWDNSPDWGKPKKSGNSTMIINYQKDDLKNGKIWRLLPNQKLLEGNFTIAEDDSLTFTIKEDTHSIEERIWFANDNLRLRNTVIKSKNQVIETSFYSEIKKIKVENKA</sequence>
<comment type="similarity">
    <text evidence="1 3">Belongs to the CpcS/CpeS biliprotein lyase family.</text>
</comment>
<protein>
    <recommendedName>
        <fullName evidence="3">Chromophore lyase CpcS/CpeS</fullName>
        <ecNumber evidence="3">4.-.-.-</ecNumber>
    </recommendedName>
</protein>